<evidence type="ECO:0000313" key="2">
    <source>
        <dbReference type="EMBL" id="VTR25658.1"/>
    </source>
</evidence>
<dbReference type="AlphaFoldDB" id="A0A4V6KM63"/>
<protein>
    <recommendedName>
        <fullName evidence="3">Tetratricopeptide repeat protein</fullName>
    </recommendedName>
</protein>
<feature type="signal peptide" evidence="1">
    <location>
        <begin position="1"/>
        <end position="34"/>
    </location>
</feature>
<evidence type="ECO:0008006" key="3">
    <source>
        <dbReference type="Google" id="ProtNLM"/>
    </source>
</evidence>
<gene>
    <name evidence="2" type="ORF">NCTC12965_02217</name>
</gene>
<name>A0A4V6KM63_SERFO</name>
<feature type="chain" id="PRO_5020415178" description="Tetratricopeptide repeat protein" evidence="1">
    <location>
        <begin position="35"/>
        <end position="317"/>
    </location>
</feature>
<keyword evidence="1" id="KW-0732">Signal</keyword>
<reference evidence="2" key="1">
    <citation type="submission" date="2019-05" db="EMBL/GenBank/DDBJ databases">
        <authorList>
            <consortium name="Pathogen Informatics"/>
        </authorList>
    </citation>
    <scope>NUCLEOTIDE SEQUENCE [LARGE SCALE GENOMIC DNA]</scope>
    <source>
        <strain evidence="2">NCTC12965</strain>
    </source>
</reference>
<sequence length="317" mass="34152">MSYLDLHTTGHRRRALPLASLIAAALMVPLSGQACGPDFPNRLLVNRNGTLLYMPEGNFAFEATRLVPVDPQLPRWQAPAPATPPKPMPLSPEQQAIAQMRATQTVEEADAVNAQGLSNAARLYTLGAVAFAAEDPRASQYFQQVLALPAAEQEAWGLRAQYSLGRLLMGDHGTPENESGSEPVVKHPEKAQLEQALAAFQQVIDQVKSGTADPDQLALSSLGQQARIHLWLGEIAPAAQLYAQQAAQGESRWWSLAAIYLHLSGQPAACGGVKTGHSRFRWCSSWSPLSCSPAAVIWRCPASLTVRPASNSLSIRP</sequence>
<proteinExistence type="predicted"/>
<organism evidence="2">
    <name type="scientific">Serratia fonticola</name>
    <dbReference type="NCBI Taxonomy" id="47917"/>
    <lineage>
        <taxon>Bacteria</taxon>
        <taxon>Pseudomonadati</taxon>
        <taxon>Pseudomonadota</taxon>
        <taxon>Gammaproteobacteria</taxon>
        <taxon>Enterobacterales</taxon>
        <taxon>Yersiniaceae</taxon>
        <taxon>Serratia</taxon>
    </lineage>
</organism>
<accession>A0A4V6KM63</accession>
<dbReference type="EMBL" id="CABEEZ010000040">
    <property type="protein sequence ID" value="VTR25658.1"/>
    <property type="molecule type" value="Genomic_DNA"/>
</dbReference>
<evidence type="ECO:0000256" key="1">
    <source>
        <dbReference type="SAM" id="SignalP"/>
    </source>
</evidence>